<dbReference type="GO" id="GO:0051537">
    <property type="term" value="F:2 iron, 2 sulfur cluster binding"/>
    <property type="evidence" value="ECO:0007669"/>
    <property type="project" value="UniProtKB-KW"/>
</dbReference>
<evidence type="ECO:0000256" key="2">
    <source>
        <dbReference type="ARBA" id="ARBA00004141"/>
    </source>
</evidence>
<dbReference type="PRINTS" id="PR00409">
    <property type="entry name" value="PHDIOXRDTASE"/>
</dbReference>
<comment type="cofactor">
    <cofactor evidence="1">
        <name>FAD</name>
        <dbReference type="ChEBI" id="CHEBI:57692"/>
    </cofactor>
</comment>
<evidence type="ECO:0000259" key="14">
    <source>
        <dbReference type="PROSITE" id="PS51384"/>
    </source>
</evidence>
<evidence type="ECO:0000256" key="4">
    <source>
        <dbReference type="ARBA" id="ARBA00022692"/>
    </source>
</evidence>
<dbReference type="Pfam" id="PF01794">
    <property type="entry name" value="Ferric_reduct"/>
    <property type="match status" value="1"/>
</dbReference>
<feature type="transmembrane region" description="Helical" evidence="13">
    <location>
        <begin position="195"/>
        <end position="214"/>
    </location>
</feature>
<keyword evidence="3" id="KW-0285">Flavoprotein</keyword>
<evidence type="ECO:0000256" key="13">
    <source>
        <dbReference type="SAM" id="Phobius"/>
    </source>
</evidence>
<dbReference type="Pfam" id="PF08022">
    <property type="entry name" value="FAD_binding_8"/>
    <property type="match status" value="1"/>
</dbReference>
<evidence type="ECO:0000256" key="6">
    <source>
        <dbReference type="ARBA" id="ARBA00022723"/>
    </source>
</evidence>
<accession>A0A367X7K8</accession>
<dbReference type="CDD" id="cd06198">
    <property type="entry name" value="FNR_like_3"/>
    <property type="match status" value="1"/>
</dbReference>
<dbReference type="InterPro" id="IPR050415">
    <property type="entry name" value="MRET"/>
</dbReference>
<feature type="domain" description="FAD-binding FR-type" evidence="14">
    <location>
        <begin position="211"/>
        <end position="321"/>
    </location>
</feature>
<keyword evidence="8 13" id="KW-1133">Transmembrane helix</keyword>
<dbReference type="Proteomes" id="UP000252255">
    <property type="component" value="Unassembled WGS sequence"/>
</dbReference>
<keyword evidence="6" id="KW-0479">Metal-binding</keyword>
<dbReference type="AlphaFoldDB" id="A0A367X7K8"/>
<dbReference type="InterPro" id="IPR013112">
    <property type="entry name" value="FAD-bd_8"/>
</dbReference>
<keyword evidence="9" id="KW-0560">Oxidoreductase</keyword>
<dbReference type="SUPFAM" id="SSF63380">
    <property type="entry name" value="Riboflavin synthase domain-like"/>
    <property type="match status" value="1"/>
</dbReference>
<keyword evidence="11" id="KW-0411">Iron-sulfur</keyword>
<reference evidence="15 16" key="1">
    <citation type="submission" date="2014-07" db="EMBL/GenBank/DDBJ databases">
        <title>Draft genome sequence of Thalassospira profundimaris PR54-5.</title>
        <authorList>
            <person name="Lai Q."/>
            <person name="Shao Z."/>
        </authorList>
    </citation>
    <scope>NUCLEOTIDE SEQUENCE [LARGE SCALE GENOMIC DNA]</scope>
    <source>
        <strain evidence="15 16">PR54-5</strain>
    </source>
</reference>
<keyword evidence="12 13" id="KW-0472">Membrane</keyword>
<feature type="transmembrane region" description="Helical" evidence="13">
    <location>
        <begin position="39"/>
        <end position="59"/>
    </location>
</feature>
<evidence type="ECO:0000256" key="9">
    <source>
        <dbReference type="ARBA" id="ARBA00023002"/>
    </source>
</evidence>
<name>A0A367X7K8_9PROT</name>
<keyword evidence="5" id="KW-0001">2Fe-2S</keyword>
<dbReference type="GO" id="GO:0016491">
    <property type="term" value="F:oxidoreductase activity"/>
    <property type="evidence" value="ECO:0007669"/>
    <property type="project" value="UniProtKB-KW"/>
</dbReference>
<feature type="transmembrane region" description="Helical" evidence="13">
    <location>
        <begin position="80"/>
        <end position="98"/>
    </location>
</feature>
<evidence type="ECO:0000256" key="8">
    <source>
        <dbReference type="ARBA" id="ARBA00022989"/>
    </source>
</evidence>
<protein>
    <submittedName>
        <fullName evidence="15">Iron reductase</fullName>
    </submittedName>
</protein>
<gene>
    <name evidence="15" type="ORF">TH30_04445</name>
</gene>
<dbReference type="GO" id="GO:0050660">
    <property type="term" value="F:flavin adenine dinucleotide binding"/>
    <property type="evidence" value="ECO:0007669"/>
    <property type="project" value="TreeGrafter"/>
</dbReference>
<evidence type="ECO:0000256" key="1">
    <source>
        <dbReference type="ARBA" id="ARBA00001974"/>
    </source>
</evidence>
<dbReference type="GO" id="GO:0046872">
    <property type="term" value="F:metal ion binding"/>
    <property type="evidence" value="ECO:0007669"/>
    <property type="project" value="UniProtKB-KW"/>
</dbReference>
<keyword evidence="10" id="KW-0408">Iron</keyword>
<dbReference type="GO" id="GO:0016020">
    <property type="term" value="C:membrane"/>
    <property type="evidence" value="ECO:0007669"/>
    <property type="project" value="UniProtKB-SubCell"/>
</dbReference>
<evidence type="ECO:0000256" key="12">
    <source>
        <dbReference type="ARBA" id="ARBA00023136"/>
    </source>
</evidence>
<dbReference type="EMBL" id="JPWI01000001">
    <property type="protein sequence ID" value="RCK49557.1"/>
    <property type="molecule type" value="Genomic_DNA"/>
</dbReference>
<dbReference type="OrthoDB" id="9792185at2"/>
<feature type="transmembrane region" description="Helical" evidence="13">
    <location>
        <begin position="171"/>
        <end position="189"/>
    </location>
</feature>
<dbReference type="PROSITE" id="PS51384">
    <property type="entry name" value="FAD_FR"/>
    <property type="match status" value="1"/>
</dbReference>
<dbReference type="Gene3D" id="2.40.30.10">
    <property type="entry name" value="Translation factors"/>
    <property type="match status" value="1"/>
</dbReference>
<feature type="transmembrane region" description="Helical" evidence="13">
    <location>
        <begin position="142"/>
        <end position="159"/>
    </location>
</feature>
<evidence type="ECO:0000256" key="3">
    <source>
        <dbReference type="ARBA" id="ARBA00022630"/>
    </source>
</evidence>
<evidence type="ECO:0000256" key="7">
    <source>
        <dbReference type="ARBA" id="ARBA00022827"/>
    </source>
</evidence>
<evidence type="ECO:0000256" key="11">
    <source>
        <dbReference type="ARBA" id="ARBA00023014"/>
    </source>
</evidence>
<dbReference type="Gene3D" id="3.40.50.80">
    <property type="entry name" value="Nucleotide-binding domain of ferredoxin-NADP reductase (FNR) module"/>
    <property type="match status" value="1"/>
</dbReference>
<proteinExistence type="predicted"/>
<organism evidence="15 16">
    <name type="scientific">Thalassospira profundimaris</name>
    <dbReference type="NCBI Taxonomy" id="502049"/>
    <lineage>
        <taxon>Bacteria</taxon>
        <taxon>Pseudomonadati</taxon>
        <taxon>Pseudomonadota</taxon>
        <taxon>Alphaproteobacteria</taxon>
        <taxon>Rhodospirillales</taxon>
        <taxon>Thalassospiraceae</taxon>
        <taxon>Thalassospira</taxon>
    </lineage>
</organism>
<dbReference type="InterPro" id="IPR013130">
    <property type="entry name" value="Fe3_Rdtase_TM_dom"/>
</dbReference>
<sequence length="445" mass="49693">MRRIETAFGTFLLVLTGVWFVSNPDVFQATTFIGLRGYMVQYTGVLAIGLMSLIMLLAVRPVLLSQRLGGLDKAYRLHKWLGITALALSIIHWIWRMAPKWASALGLYERGPRGPRPDEGTLHWGQSFFGAQRGLAESVGEWAFYIAVVLIIVALIKWVPYRWFAKTHTLLAPVYLVLVYHGVVLLDFANWATPVGYVMAGMLAVGTVCAIIVLTGRIGRDRKSGGEVTELNYFPQMRSLEIRIKTDGGWKGHRAGQFAFARFGASDEIHPFTIASAWHKDDPRLTIIAKELGDYTKKLPDTLKSGDAVVLEGPYGTFTLDRKHARQIWISGGIGLTPFVAWLEALAEKPESFEIDFFQVAPECDAELMASIESLASKAGVRLHQWRDAQDGFLTGEKLRGEVPEWKQAHVWFCGPSAFGLAIKNDLVAAGLNRRAFHQELFDFR</sequence>
<dbReference type="PANTHER" id="PTHR47354:SF8">
    <property type="entry name" value="1,2-PHENYLACETYL-COA EPOXIDASE, SUBUNIT E"/>
    <property type="match status" value="1"/>
</dbReference>
<evidence type="ECO:0000256" key="5">
    <source>
        <dbReference type="ARBA" id="ARBA00022714"/>
    </source>
</evidence>
<comment type="subcellular location">
    <subcellularLocation>
        <location evidence="2">Membrane</location>
        <topology evidence="2">Multi-pass membrane protein</topology>
    </subcellularLocation>
</comment>
<keyword evidence="7" id="KW-0274">FAD</keyword>
<comment type="caution">
    <text evidence="15">The sequence shown here is derived from an EMBL/GenBank/DDBJ whole genome shotgun (WGS) entry which is preliminary data.</text>
</comment>
<dbReference type="RefSeq" id="WP_114096801.1">
    <property type="nucleotide sequence ID" value="NZ_JPWI01000001.1"/>
</dbReference>
<dbReference type="InterPro" id="IPR017927">
    <property type="entry name" value="FAD-bd_FR_type"/>
</dbReference>
<evidence type="ECO:0000256" key="10">
    <source>
        <dbReference type="ARBA" id="ARBA00023004"/>
    </source>
</evidence>
<evidence type="ECO:0000313" key="15">
    <source>
        <dbReference type="EMBL" id="RCK49557.1"/>
    </source>
</evidence>
<keyword evidence="4 13" id="KW-0812">Transmembrane</keyword>
<dbReference type="PANTHER" id="PTHR47354">
    <property type="entry name" value="NADH OXIDOREDUCTASE HCR"/>
    <property type="match status" value="1"/>
</dbReference>
<dbReference type="InterPro" id="IPR039261">
    <property type="entry name" value="FNR_nucleotide-bd"/>
</dbReference>
<evidence type="ECO:0000313" key="16">
    <source>
        <dbReference type="Proteomes" id="UP000252255"/>
    </source>
</evidence>
<dbReference type="SUPFAM" id="SSF52343">
    <property type="entry name" value="Ferredoxin reductase-like, C-terminal NADP-linked domain"/>
    <property type="match status" value="1"/>
</dbReference>
<dbReference type="InterPro" id="IPR017938">
    <property type="entry name" value="Riboflavin_synthase-like_b-brl"/>
</dbReference>